<dbReference type="InterPro" id="IPR036779">
    <property type="entry name" value="LysM_dom_sf"/>
</dbReference>
<dbReference type="Gene3D" id="3.10.350.10">
    <property type="entry name" value="LysM domain"/>
    <property type="match status" value="1"/>
</dbReference>
<feature type="transmembrane region" description="Helical" evidence="1">
    <location>
        <begin position="52"/>
        <end position="71"/>
    </location>
</feature>
<keyword evidence="1" id="KW-1133">Transmembrane helix</keyword>
<reference evidence="3 4" key="1">
    <citation type="submission" date="2016-10" db="EMBL/GenBank/DDBJ databases">
        <authorList>
            <person name="Varghese N."/>
            <person name="Submissions S."/>
        </authorList>
    </citation>
    <scope>NUCLEOTIDE SEQUENCE [LARGE SCALE GENOMIC DNA]</scope>
    <source>
        <strain evidence="3 4">WCP15</strain>
    </source>
</reference>
<dbReference type="Proteomes" id="UP000199135">
    <property type="component" value="Unassembled WGS sequence"/>
</dbReference>
<gene>
    <name evidence="3" type="ORF">SAMN05216447_10753</name>
</gene>
<feature type="domain" description="LysM" evidence="2">
    <location>
        <begin position="90"/>
        <end position="140"/>
    </location>
</feature>
<evidence type="ECO:0000259" key="2">
    <source>
        <dbReference type="PROSITE" id="PS51782"/>
    </source>
</evidence>
<keyword evidence="4" id="KW-1185">Reference proteome</keyword>
<dbReference type="Pfam" id="PF01476">
    <property type="entry name" value="LysM"/>
    <property type="match status" value="1"/>
</dbReference>
<dbReference type="InterPro" id="IPR018392">
    <property type="entry name" value="LysM"/>
</dbReference>
<protein>
    <submittedName>
        <fullName evidence="3">LysM domain-containing protein</fullName>
    </submittedName>
</protein>
<dbReference type="EMBL" id="FNWT01000007">
    <property type="protein sequence ID" value="SEH61216.1"/>
    <property type="molecule type" value="Genomic_DNA"/>
</dbReference>
<accession>A0A1H6JGY6</accession>
<keyword evidence="1" id="KW-0472">Membrane</keyword>
<sequence length="142" mass="14841">MNNASCAYAVDGNLALKPVERRRLILVEDSSCGGRRADFVPEAPAAASPKCVGSLLVFVTASLMLLGAMALGSTLRAQRLSAPFSNVSRQTVEVSSGDSVWTIAEQHPVEGASTRSVADWIIEANGLEQSNLSVGQSLVVPA</sequence>
<comment type="caution">
    <text evidence="3">The sequence shown here is derived from an EMBL/GenBank/DDBJ whole genome shotgun (WGS) entry which is preliminary data.</text>
</comment>
<keyword evidence="1" id="KW-0812">Transmembrane</keyword>
<dbReference type="SMART" id="SM00257">
    <property type="entry name" value="LysM"/>
    <property type="match status" value="1"/>
</dbReference>
<dbReference type="PROSITE" id="PS51782">
    <property type="entry name" value="LYSM"/>
    <property type="match status" value="1"/>
</dbReference>
<dbReference type="CDD" id="cd00118">
    <property type="entry name" value="LysM"/>
    <property type="match status" value="1"/>
</dbReference>
<organism evidence="3 4">
    <name type="scientific">Parafannyhessea umbonata</name>
    <dbReference type="NCBI Taxonomy" id="604330"/>
    <lineage>
        <taxon>Bacteria</taxon>
        <taxon>Bacillati</taxon>
        <taxon>Actinomycetota</taxon>
        <taxon>Coriobacteriia</taxon>
        <taxon>Coriobacteriales</taxon>
        <taxon>Atopobiaceae</taxon>
        <taxon>Parafannyhessea</taxon>
    </lineage>
</organism>
<dbReference type="SUPFAM" id="SSF54106">
    <property type="entry name" value="LysM domain"/>
    <property type="match status" value="1"/>
</dbReference>
<dbReference type="RefSeq" id="WP_078687644.1">
    <property type="nucleotide sequence ID" value="NZ_FNWT01000007.1"/>
</dbReference>
<name>A0A1H6JGY6_9ACTN</name>
<proteinExistence type="predicted"/>
<evidence type="ECO:0000313" key="4">
    <source>
        <dbReference type="Proteomes" id="UP000199135"/>
    </source>
</evidence>
<evidence type="ECO:0000313" key="3">
    <source>
        <dbReference type="EMBL" id="SEH61216.1"/>
    </source>
</evidence>
<evidence type="ECO:0000256" key="1">
    <source>
        <dbReference type="SAM" id="Phobius"/>
    </source>
</evidence>